<evidence type="ECO:0000313" key="5">
    <source>
        <dbReference type="Proteomes" id="UP000193388"/>
    </source>
</evidence>
<keyword evidence="1" id="KW-1133">Transmembrane helix</keyword>
<protein>
    <submittedName>
        <fullName evidence="2">Uncharacterized protein</fullName>
    </submittedName>
</protein>
<reference evidence="3 5" key="1">
    <citation type="journal article" date="2016" name="Eur. J. Clin. Microbiol. Infect. Dis.">
        <title>Whole genome sequencing as a tool for phylogenetic analysis of clinical strains of Mitis group streptococci.</title>
        <authorList>
            <person name="Rasmussen L.H."/>
            <person name="Dargis R."/>
            <person name="Hojholt K."/>
            <person name="Christensen J.J."/>
            <person name="Skovgaard O."/>
            <person name="Justesen U.S."/>
            <person name="Rosenvinge F.S."/>
            <person name="Moser C."/>
            <person name="Lukjancenko O."/>
            <person name="Rasmussen S."/>
            <person name="Nielsen X.C."/>
        </authorList>
    </citation>
    <scope>NUCLEOTIDE SEQUENCE [LARGE SCALE GENOMIC DNA]</scope>
    <source>
        <strain evidence="3 5">B_5756_13</strain>
    </source>
</reference>
<proteinExistence type="predicted"/>
<gene>
    <name evidence="3" type="ORF">B7693_06385</name>
    <name evidence="2" type="ORF">SMI10712_00747</name>
</gene>
<comment type="caution">
    <text evidence="2">The sequence shown here is derived from an EMBL/GenBank/DDBJ whole genome shotgun (WGS) entry which is preliminary data.</text>
</comment>
<dbReference type="EMBL" id="NCVM01000026">
    <property type="protein sequence ID" value="ORP03132.1"/>
    <property type="molecule type" value="Genomic_DNA"/>
</dbReference>
<evidence type="ECO:0000313" key="2">
    <source>
        <dbReference type="EMBL" id="KYF33072.1"/>
    </source>
</evidence>
<dbReference type="RefSeq" id="WP_084928615.1">
    <property type="nucleotide sequence ID" value="NZ_NCVM01000026.1"/>
</dbReference>
<dbReference type="EMBL" id="LROT01000028">
    <property type="protein sequence ID" value="KYF33072.1"/>
    <property type="molecule type" value="Genomic_DNA"/>
</dbReference>
<keyword evidence="1" id="KW-0472">Membrane</keyword>
<reference evidence="2 4" key="2">
    <citation type="submission" date="2016-01" db="EMBL/GenBank/DDBJ databases">
        <title>Highly variable Streptococcus oralis are common among viridans streptococci isolated from primates.</title>
        <authorList>
            <person name="Denapaite D."/>
            <person name="Rieger M."/>
            <person name="Koendgen S."/>
            <person name="Brueckner R."/>
            <person name="Ochigava I."/>
            <person name="Kappeler P."/>
            <person name="Maetz-Rensing K."/>
            <person name="Leendertz F."/>
            <person name="Hakenbeck R."/>
        </authorList>
    </citation>
    <scope>NUCLEOTIDE SEQUENCE [LARGE SCALE GENOMIC DNA]</scope>
    <source>
        <strain evidence="2 4">10712</strain>
    </source>
</reference>
<sequence>MKILKRYTLELCFILSFALPFLKGANADNGRRFVETYYGFTFLMEHAIVTAVFICSLLIAFFLKKRWTKWLAAGSYVFLVLWIATEGYFFRMSLEDLIRLWTSLEFLTKTYQLGFYLNILLGILLMIKYLKVKQS</sequence>
<evidence type="ECO:0000313" key="4">
    <source>
        <dbReference type="Proteomes" id="UP000075618"/>
    </source>
</evidence>
<feature type="transmembrane region" description="Helical" evidence="1">
    <location>
        <begin position="110"/>
        <end position="130"/>
    </location>
</feature>
<dbReference type="PATRIC" id="fig|28037.237.peg.1484"/>
<accession>A0A150NHW9</accession>
<reference evidence="3" key="3">
    <citation type="submission" date="2017-04" db="EMBL/GenBank/DDBJ databases">
        <authorList>
            <person name="Afonso C.L."/>
            <person name="Miller P.J."/>
            <person name="Scott M.A."/>
            <person name="Spackman E."/>
            <person name="Goraichik I."/>
            <person name="Dimitrov K.M."/>
            <person name="Suarez D.L."/>
            <person name="Swayne D.E."/>
        </authorList>
    </citation>
    <scope>NUCLEOTIDE SEQUENCE</scope>
    <source>
        <strain evidence="3">B_5756_13</strain>
    </source>
</reference>
<keyword evidence="1" id="KW-0812">Transmembrane</keyword>
<feature type="transmembrane region" description="Helical" evidence="1">
    <location>
        <begin position="70"/>
        <end position="90"/>
    </location>
</feature>
<dbReference type="AlphaFoldDB" id="A0A150NHW9"/>
<evidence type="ECO:0000256" key="1">
    <source>
        <dbReference type="SAM" id="Phobius"/>
    </source>
</evidence>
<dbReference type="Proteomes" id="UP000193388">
    <property type="component" value="Unassembled WGS sequence"/>
</dbReference>
<organism evidence="2 4">
    <name type="scientific">Streptococcus mitis</name>
    <dbReference type="NCBI Taxonomy" id="28037"/>
    <lineage>
        <taxon>Bacteria</taxon>
        <taxon>Bacillati</taxon>
        <taxon>Bacillota</taxon>
        <taxon>Bacilli</taxon>
        <taxon>Lactobacillales</taxon>
        <taxon>Streptococcaceae</taxon>
        <taxon>Streptococcus</taxon>
        <taxon>Streptococcus mitis group</taxon>
    </lineage>
</organism>
<evidence type="ECO:0000313" key="3">
    <source>
        <dbReference type="EMBL" id="ORP03132.1"/>
    </source>
</evidence>
<dbReference type="Proteomes" id="UP000075618">
    <property type="component" value="Unassembled WGS sequence"/>
</dbReference>
<name>A0A150NHW9_STRMT</name>
<feature type="transmembrane region" description="Helical" evidence="1">
    <location>
        <begin position="37"/>
        <end position="63"/>
    </location>
</feature>